<keyword evidence="3 6" id="KW-0479">Metal-binding</keyword>
<protein>
    <submittedName>
        <fullName evidence="9">Cytochrome c5</fullName>
    </submittedName>
</protein>
<evidence type="ECO:0000256" key="5">
    <source>
        <dbReference type="ARBA" id="ARBA00023004"/>
    </source>
</evidence>
<accession>A0A161HQW4</accession>
<dbReference type="GO" id="GO:0005506">
    <property type="term" value="F:iron ion binding"/>
    <property type="evidence" value="ECO:0007669"/>
    <property type="project" value="InterPro"/>
</dbReference>
<evidence type="ECO:0000259" key="8">
    <source>
        <dbReference type="PROSITE" id="PS51007"/>
    </source>
</evidence>
<dbReference type="GO" id="GO:0009055">
    <property type="term" value="F:electron transfer activity"/>
    <property type="evidence" value="ECO:0007669"/>
    <property type="project" value="InterPro"/>
</dbReference>
<feature type="transmembrane region" description="Helical" evidence="7">
    <location>
        <begin position="12"/>
        <end position="39"/>
    </location>
</feature>
<dbReference type="STRING" id="1300342.I596_177"/>
<dbReference type="KEGG" id="dko:I596_177"/>
<dbReference type="Proteomes" id="UP000076830">
    <property type="component" value="Chromosome"/>
</dbReference>
<dbReference type="PANTHER" id="PTHR40942:SF2">
    <property type="entry name" value="CYTOCHROME-RELATED"/>
    <property type="match status" value="1"/>
</dbReference>
<sequence length="176" mass="18096">MSNPVNKTDLAFLKHFSMLIGFLVVVAIGLIALALHIYAGNPSPANTEHAKIVQARLAPVGAVYAGDTGRAAMLAAQEAAAKAAASQVAYGGTTDGSVIFGNLCQSCHGTGAGGAPKLTDKAHWGPRLAEGVDTLVKHAIEGYTGSSGMMPARGGNPALTDEQVRATVEWMIEQVK</sequence>
<dbReference type="PANTHER" id="PTHR40942">
    <property type="match status" value="1"/>
</dbReference>
<evidence type="ECO:0000256" key="7">
    <source>
        <dbReference type="SAM" id="Phobius"/>
    </source>
</evidence>
<dbReference type="PRINTS" id="PR00607">
    <property type="entry name" value="CYTCHROMECIE"/>
</dbReference>
<dbReference type="SUPFAM" id="SSF46626">
    <property type="entry name" value="Cytochrome c"/>
    <property type="match status" value="1"/>
</dbReference>
<evidence type="ECO:0000256" key="3">
    <source>
        <dbReference type="ARBA" id="ARBA00022723"/>
    </source>
</evidence>
<reference evidence="9 10" key="1">
    <citation type="submission" date="2016-04" db="EMBL/GenBank/DDBJ databases">
        <title>Complete genome sequence of Dokdonella koreensis DS-123T.</title>
        <authorList>
            <person name="Kim J.F."/>
            <person name="Lee H."/>
            <person name="Kwak M.-J."/>
        </authorList>
    </citation>
    <scope>NUCLEOTIDE SEQUENCE [LARGE SCALE GENOMIC DNA]</scope>
    <source>
        <strain evidence="9 10">DS-123</strain>
    </source>
</reference>
<evidence type="ECO:0000256" key="4">
    <source>
        <dbReference type="ARBA" id="ARBA00022982"/>
    </source>
</evidence>
<keyword evidence="2 6" id="KW-0349">Heme</keyword>
<keyword evidence="1" id="KW-0813">Transport</keyword>
<keyword evidence="7" id="KW-0472">Membrane</keyword>
<feature type="domain" description="Cytochrome c" evidence="8">
    <location>
        <begin position="91"/>
        <end position="175"/>
    </location>
</feature>
<dbReference type="GO" id="GO:0020037">
    <property type="term" value="F:heme binding"/>
    <property type="evidence" value="ECO:0007669"/>
    <property type="project" value="InterPro"/>
</dbReference>
<keyword evidence="10" id="KW-1185">Reference proteome</keyword>
<dbReference type="AlphaFoldDB" id="A0A161HQW4"/>
<dbReference type="InterPro" id="IPR002323">
    <property type="entry name" value="Cyt_CIE"/>
</dbReference>
<dbReference type="Gene3D" id="1.10.760.10">
    <property type="entry name" value="Cytochrome c-like domain"/>
    <property type="match status" value="1"/>
</dbReference>
<dbReference type="PATRIC" id="fig|1300342.3.peg.174"/>
<evidence type="ECO:0000313" key="10">
    <source>
        <dbReference type="Proteomes" id="UP000076830"/>
    </source>
</evidence>
<dbReference type="EMBL" id="CP015249">
    <property type="protein sequence ID" value="ANB16217.1"/>
    <property type="molecule type" value="Genomic_DNA"/>
</dbReference>
<dbReference type="Pfam" id="PF13442">
    <property type="entry name" value="Cytochrome_CBB3"/>
    <property type="match status" value="1"/>
</dbReference>
<evidence type="ECO:0000256" key="2">
    <source>
        <dbReference type="ARBA" id="ARBA00022617"/>
    </source>
</evidence>
<evidence type="ECO:0000313" key="9">
    <source>
        <dbReference type="EMBL" id="ANB16217.1"/>
    </source>
</evidence>
<keyword evidence="7" id="KW-0812">Transmembrane</keyword>
<evidence type="ECO:0000256" key="6">
    <source>
        <dbReference type="PROSITE-ProRule" id="PRU00433"/>
    </source>
</evidence>
<keyword evidence="4" id="KW-0249">Electron transport</keyword>
<dbReference type="PROSITE" id="PS51007">
    <property type="entry name" value="CYTC"/>
    <property type="match status" value="1"/>
</dbReference>
<keyword evidence="5 6" id="KW-0408">Iron</keyword>
<keyword evidence="7" id="KW-1133">Transmembrane helix</keyword>
<dbReference type="InterPro" id="IPR036909">
    <property type="entry name" value="Cyt_c-like_dom_sf"/>
</dbReference>
<gene>
    <name evidence="9" type="ORF">I596_177</name>
</gene>
<organism evidence="9 10">
    <name type="scientific">Dokdonella koreensis DS-123</name>
    <dbReference type="NCBI Taxonomy" id="1300342"/>
    <lineage>
        <taxon>Bacteria</taxon>
        <taxon>Pseudomonadati</taxon>
        <taxon>Pseudomonadota</taxon>
        <taxon>Gammaproteobacteria</taxon>
        <taxon>Lysobacterales</taxon>
        <taxon>Rhodanobacteraceae</taxon>
        <taxon>Dokdonella</taxon>
    </lineage>
</organism>
<name>A0A161HQW4_9GAMM</name>
<dbReference type="InterPro" id="IPR009056">
    <property type="entry name" value="Cyt_c-like_dom"/>
</dbReference>
<evidence type="ECO:0000256" key="1">
    <source>
        <dbReference type="ARBA" id="ARBA00022448"/>
    </source>
</evidence>
<proteinExistence type="predicted"/>